<dbReference type="AlphaFoldDB" id="A0A1X4XYC2"/>
<evidence type="ECO:0000313" key="1">
    <source>
        <dbReference type="EMBL" id="OSS42528.1"/>
    </source>
</evidence>
<dbReference type="RefSeq" id="WP_086033377.1">
    <property type="nucleotide sequence ID" value="NZ_MDSU01000015.1"/>
</dbReference>
<gene>
    <name evidence="1" type="ORF">DESAMIL20_643</name>
</gene>
<dbReference type="EMBL" id="MDSU01000015">
    <property type="protein sequence ID" value="OSS42528.1"/>
    <property type="molecule type" value="Genomic_DNA"/>
</dbReference>
<dbReference type="Proteomes" id="UP000194141">
    <property type="component" value="Unassembled WGS sequence"/>
</dbReference>
<sequence length="88" mass="10717">MEWEKFNPKEIKSIAEKAYKEGLKVHIKGIIKPYIYVGKREQEYDEVLTPLCSYNVYILYKPKTKKKGFNRDIDFFIDSDCQYRYEYE</sequence>
<accession>A0A1X4XYC2</accession>
<reference evidence="1 2" key="1">
    <citation type="journal article" date="2017" name="Front. Microbiol.">
        <title>Genome Sequence of Desulfurella amilsii Strain TR1 and Comparative Genomics of Desulfurellaceae Family.</title>
        <authorList>
            <person name="Florentino A.P."/>
            <person name="Stams A.J."/>
            <person name="Sanchez-Andrea I."/>
        </authorList>
    </citation>
    <scope>NUCLEOTIDE SEQUENCE [LARGE SCALE GENOMIC DNA]</scope>
    <source>
        <strain evidence="1 2">TR1</strain>
    </source>
</reference>
<protein>
    <submittedName>
        <fullName evidence="1">Uncharacterized protein</fullName>
    </submittedName>
</protein>
<organism evidence="1 2">
    <name type="scientific">Desulfurella amilsii</name>
    <dbReference type="NCBI Taxonomy" id="1562698"/>
    <lineage>
        <taxon>Bacteria</taxon>
        <taxon>Pseudomonadati</taxon>
        <taxon>Campylobacterota</taxon>
        <taxon>Desulfurellia</taxon>
        <taxon>Desulfurellales</taxon>
        <taxon>Desulfurellaceae</taxon>
        <taxon>Desulfurella</taxon>
    </lineage>
</organism>
<name>A0A1X4XYC2_9BACT</name>
<proteinExistence type="predicted"/>
<keyword evidence="2" id="KW-1185">Reference proteome</keyword>
<comment type="caution">
    <text evidence="1">The sequence shown here is derived from an EMBL/GenBank/DDBJ whole genome shotgun (WGS) entry which is preliminary data.</text>
</comment>
<dbReference type="STRING" id="1562698.DESAMIL20_643"/>
<evidence type="ECO:0000313" key="2">
    <source>
        <dbReference type="Proteomes" id="UP000194141"/>
    </source>
</evidence>